<gene>
    <name evidence="2" type="ORF">CSOJ01_11247</name>
</gene>
<dbReference type="EMBL" id="WIGN01000254">
    <property type="protein sequence ID" value="KAF6802922.1"/>
    <property type="molecule type" value="Genomic_DNA"/>
</dbReference>
<comment type="caution">
    <text evidence="2">The sequence shown here is derived from an EMBL/GenBank/DDBJ whole genome shotgun (WGS) entry which is preliminary data.</text>
</comment>
<organism evidence="2 3">
    <name type="scientific">Colletotrichum sojae</name>
    <dbReference type="NCBI Taxonomy" id="2175907"/>
    <lineage>
        <taxon>Eukaryota</taxon>
        <taxon>Fungi</taxon>
        <taxon>Dikarya</taxon>
        <taxon>Ascomycota</taxon>
        <taxon>Pezizomycotina</taxon>
        <taxon>Sordariomycetes</taxon>
        <taxon>Hypocreomycetidae</taxon>
        <taxon>Glomerellales</taxon>
        <taxon>Glomerellaceae</taxon>
        <taxon>Colletotrichum</taxon>
        <taxon>Colletotrichum orchidearum species complex</taxon>
    </lineage>
</organism>
<keyword evidence="3" id="KW-1185">Reference proteome</keyword>
<dbReference type="InterPro" id="IPR036866">
    <property type="entry name" value="RibonucZ/Hydroxyglut_hydro"/>
</dbReference>
<dbReference type="InterPro" id="IPR001279">
    <property type="entry name" value="Metallo-B-lactamas"/>
</dbReference>
<dbReference type="SUPFAM" id="SSF56281">
    <property type="entry name" value="Metallo-hydrolase/oxidoreductase"/>
    <property type="match status" value="1"/>
</dbReference>
<protein>
    <submittedName>
        <fullName evidence="2">Beta-lactamase domain protein</fullName>
    </submittedName>
</protein>
<dbReference type="Proteomes" id="UP000652219">
    <property type="component" value="Unassembled WGS sequence"/>
</dbReference>
<dbReference type="InterPro" id="IPR050114">
    <property type="entry name" value="UPF0173_UPF0282_UlaG_hydrolase"/>
</dbReference>
<accession>A0A8H6MN45</accession>
<reference evidence="2 3" key="1">
    <citation type="journal article" date="2020" name="Phytopathology">
        <title>Genome Sequence Resources of Colletotrichum truncatum, C. plurivorum, C. musicola, and C. sojae: Four Species Pathogenic to Soybean (Glycine max).</title>
        <authorList>
            <person name="Rogerio F."/>
            <person name="Boufleur T.R."/>
            <person name="Ciampi-Guillardi M."/>
            <person name="Sukno S.A."/>
            <person name="Thon M.R."/>
            <person name="Massola Junior N.S."/>
            <person name="Baroncelli R."/>
        </authorList>
    </citation>
    <scope>NUCLEOTIDE SEQUENCE [LARGE SCALE GENOMIC DNA]</scope>
    <source>
        <strain evidence="2 3">LFN0009</strain>
    </source>
</reference>
<dbReference type="AlphaFoldDB" id="A0A8H6MN45"/>
<dbReference type="PANTHER" id="PTHR43546:SF3">
    <property type="entry name" value="UPF0173 METAL-DEPENDENT HYDROLASE MJ1163"/>
    <property type="match status" value="1"/>
</dbReference>
<dbReference type="SMART" id="SM00849">
    <property type="entry name" value="Lactamase_B"/>
    <property type="match status" value="1"/>
</dbReference>
<evidence type="ECO:0000259" key="1">
    <source>
        <dbReference type="SMART" id="SM00849"/>
    </source>
</evidence>
<feature type="domain" description="Metallo-beta-lactamase" evidence="1">
    <location>
        <begin position="9"/>
        <end position="197"/>
    </location>
</feature>
<proteinExistence type="predicted"/>
<dbReference type="Gene3D" id="3.60.15.10">
    <property type="entry name" value="Ribonuclease Z/Hydroxyacylglutathione hydrolase-like"/>
    <property type="match status" value="1"/>
</dbReference>
<evidence type="ECO:0000313" key="2">
    <source>
        <dbReference type="EMBL" id="KAF6802922.1"/>
    </source>
</evidence>
<evidence type="ECO:0000313" key="3">
    <source>
        <dbReference type="Proteomes" id="UP000652219"/>
    </source>
</evidence>
<dbReference type="PANTHER" id="PTHR43546">
    <property type="entry name" value="UPF0173 METAL-DEPENDENT HYDROLASE MJ1163-RELATED"/>
    <property type="match status" value="1"/>
</dbReference>
<dbReference type="Pfam" id="PF00753">
    <property type="entry name" value="Lactamase_B"/>
    <property type="match status" value="1"/>
</dbReference>
<sequence>MAATIEWFGTTTYRLKANGLTIFLDTWLERPSVLPKYLDVDDVDETDYIFISHAHFDHLPGADRIAKKTGAVVIANGEVINLLRGAAAAAGTIGTAPAPPGAPGGPEDSLAVMSVDVWPSLHCFMPAGPGGHHPNTINTATLYTGEASSYTCTLDITHGMKHGLLRLGQLMPPEAMDEGTRSFVAYVEDRERHLFSHYDGGQLAFNLRVGPGKTVFWSTHMGAYDGVLRAMEPKPDVAILALAGRANLNGRPFDGSAADFVVEKIKWLGEPATVIWCLHDESPIKPYRVDTAAADSKVHRETSSRILTLKNAVPTAFVGLSSLPAISPAAWPMPQPPERNYAAPCHALST</sequence>
<name>A0A8H6MN45_9PEZI</name>